<organism evidence="3 4">
    <name type="scientific">Faucicola osloensis</name>
    <name type="common">Moraxella osloensis</name>
    <dbReference type="NCBI Taxonomy" id="34062"/>
    <lineage>
        <taxon>Bacteria</taxon>
        <taxon>Pseudomonadati</taxon>
        <taxon>Pseudomonadota</taxon>
        <taxon>Gammaproteobacteria</taxon>
        <taxon>Moraxellales</taxon>
        <taxon>Moraxellaceae</taxon>
        <taxon>Faucicola</taxon>
    </lineage>
</organism>
<dbReference type="PANTHER" id="PTHR33295">
    <property type="entry name" value="ATPASE"/>
    <property type="match status" value="1"/>
</dbReference>
<dbReference type="EMBL" id="CP024446">
    <property type="protein sequence ID" value="ATR79950.1"/>
    <property type="molecule type" value="Genomic_DNA"/>
</dbReference>
<dbReference type="Pfam" id="PF13635">
    <property type="entry name" value="DUF4143"/>
    <property type="match status" value="1"/>
</dbReference>
<evidence type="ECO:0000313" key="3">
    <source>
        <dbReference type="EMBL" id="ATR79950.1"/>
    </source>
</evidence>
<evidence type="ECO:0000259" key="2">
    <source>
        <dbReference type="Pfam" id="PF13635"/>
    </source>
</evidence>
<gene>
    <name evidence="3" type="ORF">NP7_11360</name>
</gene>
<sequence length="399" mass="45835">MIKRKLYLDWLKNAKDNEFIKVITGVRRSGKSVILNLFQDYLVEQGVNRENIVFYNFEHPDNFKLSEYASLYADIQAKTTNLVGKIYFIFDEIQEVTNWQKLVNGLRVAFDADIYITGSNANLLSGELATYLAGRYMEMTVYPLSFAEFVAFNQYLGSSKPIEEQFTEYMQWGGFPNLPSIENETIRRDMLKGIYSSIVLKDVASRGSIREVNVLERVITYLLDIIGQTVSVKKIADTLTSSGLKTNSASVDRYVQLLTESFIFYEASRYDIRGKARLKTGAKYYVVDTGLRNTALGQISNFGSQLENIIYIELKRRGYEVFVGKLDSEEIDFVCFKDKIKEYFQVAYQLPVDSDREQRNLLHITDNYKKTIITMNRMDVGIIEGIPVVHAVDWLLIGN</sequence>
<evidence type="ECO:0000313" key="4">
    <source>
        <dbReference type="Proteomes" id="UP000229340"/>
    </source>
</evidence>
<protein>
    <recommendedName>
        <fullName evidence="5">ATP-binding protein</fullName>
    </recommendedName>
</protein>
<dbReference type="RefSeq" id="WP_100271264.1">
    <property type="nucleotide sequence ID" value="NZ_CP024446.1"/>
</dbReference>
<dbReference type="Pfam" id="PF13173">
    <property type="entry name" value="AAA_14"/>
    <property type="match status" value="1"/>
</dbReference>
<feature type="domain" description="DUF4143" evidence="2">
    <location>
        <begin position="201"/>
        <end position="339"/>
    </location>
</feature>
<keyword evidence="3" id="KW-0614">Plasmid</keyword>
<name>A0A2D2LY96_FAUOS</name>
<feature type="domain" description="AAA" evidence="1">
    <location>
        <begin position="19"/>
        <end position="149"/>
    </location>
</feature>
<accession>A0A2D2LY96</accession>
<dbReference type="InterPro" id="IPR025420">
    <property type="entry name" value="DUF4143"/>
</dbReference>
<evidence type="ECO:0008006" key="5">
    <source>
        <dbReference type="Google" id="ProtNLM"/>
    </source>
</evidence>
<geneLocation type="plasmid" evidence="4">
    <name>pnp7-3</name>
</geneLocation>
<dbReference type="PANTHER" id="PTHR33295:SF20">
    <property type="entry name" value="ATPASE"/>
    <property type="match status" value="1"/>
</dbReference>
<dbReference type="InterPro" id="IPR027417">
    <property type="entry name" value="P-loop_NTPase"/>
</dbReference>
<dbReference type="Proteomes" id="UP000229340">
    <property type="component" value="Plasmid pNP7-3"/>
</dbReference>
<reference evidence="4" key="1">
    <citation type="submission" date="2017-10" db="EMBL/GenBank/DDBJ databases">
        <title>Complete genome sequence of Moraxella osloensis NP7 isolated from human skin.</title>
        <authorList>
            <person name="Lee K."/>
            <person name="Lim J.Y."/>
            <person name="Hwang I."/>
        </authorList>
    </citation>
    <scope>NUCLEOTIDE SEQUENCE [LARGE SCALE GENOMIC DNA]</scope>
    <source>
        <strain evidence="4">NP7</strain>
        <plasmid evidence="4">pnp7-3</plasmid>
    </source>
</reference>
<dbReference type="InterPro" id="IPR041682">
    <property type="entry name" value="AAA_14"/>
</dbReference>
<evidence type="ECO:0000259" key="1">
    <source>
        <dbReference type="Pfam" id="PF13173"/>
    </source>
</evidence>
<dbReference type="AlphaFoldDB" id="A0A2D2LY96"/>
<dbReference type="SUPFAM" id="SSF52540">
    <property type="entry name" value="P-loop containing nucleoside triphosphate hydrolases"/>
    <property type="match status" value="1"/>
</dbReference>
<proteinExistence type="predicted"/>